<dbReference type="InterPro" id="IPR036890">
    <property type="entry name" value="HATPase_C_sf"/>
</dbReference>
<protein>
    <submittedName>
        <fullName evidence="3">ATP-binding protein</fullName>
    </submittedName>
</protein>
<sequence>MADVVDGLPQCLEVALVADAALVTEVRASVREALSIWGAGELSDTATLLVSEFVSNAIQHTRAAQISVRVTWTWPVLRVEVQDGDPSPPATRQADADLNGTCGRGLFLVGSLAERWGMIAIPDGKTMWFELVAQPTLSVARS</sequence>
<dbReference type="CDD" id="cd16936">
    <property type="entry name" value="HATPase_RsbW-like"/>
    <property type="match status" value="1"/>
</dbReference>
<dbReference type="InterPro" id="IPR003594">
    <property type="entry name" value="HATPase_dom"/>
</dbReference>
<gene>
    <name evidence="3" type="ORF">STRNI_002221</name>
</gene>
<dbReference type="SUPFAM" id="SSF55874">
    <property type="entry name" value="ATPase domain of HSP90 chaperone/DNA topoisomerase II/histidine kinase"/>
    <property type="match status" value="1"/>
</dbReference>
<organism evidence="3 4">
    <name type="scientific">Streptomyces nigrescens</name>
    <dbReference type="NCBI Taxonomy" id="1920"/>
    <lineage>
        <taxon>Bacteria</taxon>
        <taxon>Bacillati</taxon>
        <taxon>Actinomycetota</taxon>
        <taxon>Actinomycetes</taxon>
        <taxon>Kitasatosporales</taxon>
        <taxon>Streptomycetaceae</taxon>
        <taxon>Streptomyces</taxon>
    </lineage>
</organism>
<dbReference type="Proteomes" id="UP001210169">
    <property type="component" value="Chromosome"/>
</dbReference>
<accession>A0ABY7IYD8</accession>
<proteinExistence type="predicted"/>
<keyword evidence="3" id="KW-0067">ATP-binding</keyword>
<evidence type="ECO:0000313" key="3">
    <source>
        <dbReference type="EMBL" id="WAU04003.1"/>
    </source>
</evidence>
<keyword evidence="4" id="KW-1185">Reference proteome</keyword>
<keyword evidence="3" id="KW-0547">Nucleotide-binding</keyword>
<dbReference type="InterPro" id="IPR050267">
    <property type="entry name" value="Anti-sigma-factor_SerPK"/>
</dbReference>
<dbReference type="EMBL" id="CP114203">
    <property type="protein sequence ID" value="WAU04003.1"/>
    <property type="molecule type" value="Genomic_DNA"/>
</dbReference>
<feature type="domain" description="Histidine kinase/HSP90-like ATPase" evidence="2">
    <location>
        <begin position="17"/>
        <end position="116"/>
    </location>
</feature>
<dbReference type="Pfam" id="PF13581">
    <property type="entry name" value="HATPase_c_2"/>
    <property type="match status" value="1"/>
</dbReference>
<evidence type="ECO:0000256" key="1">
    <source>
        <dbReference type="ARBA" id="ARBA00022527"/>
    </source>
</evidence>
<evidence type="ECO:0000259" key="2">
    <source>
        <dbReference type="Pfam" id="PF13581"/>
    </source>
</evidence>
<keyword evidence="1" id="KW-0418">Kinase</keyword>
<keyword evidence="1" id="KW-0808">Transferase</keyword>
<dbReference type="GeneID" id="301331401"/>
<dbReference type="PANTHER" id="PTHR35526">
    <property type="entry name" value="ANTI-SIGMA-F FACTOR RSBW-RELATED"/>
    <property type="match status" value="1"/>
</dbReference>
<name>A0ABY7IYD8_STRNI</name>
<evidence type="ECO:0000313" key="4">
    <source>
        <dbReference type="Proteomes" id="UP001210169"/>
    </source>
</evidence>
<dbReference type="RefSeq" id="WP_277411124.1">
    <property type="nucleotide sequence ID" value="NZ_CP114203.1"/>
</dbReference>
<dbReference type="Gene3D" id="3.30.565.10">
    <property type="entry name" value="Histidine kinase-like ATPase, C-terminal domain"/>
    <property type="match status" value="1"/>
</dbReference>
<reference evidence="3 4" key="1">
    <citation type="submission" date="2022-12" db="EMBL/GenBank/DDBJ databases">
        <authorList>
            <person name="Ruckert C."/>
            <person name="Busche T."/>
            <person name="Kalinowski J."/>
            <person name="Wittmann C."/>
        </authorList>
    </citation>
    <scope>NUCLEOTIDE SEQUENCE [LARGE SCALE GENOMIC DNA]</scope>
    <source>
        <strain evidence="3 4">DSM 40276</strain>
    </source>
</reference>
<dbReference type="GO" id="GO:0005524">
    <property type="term" value="F:ATP binding"/>
    <property type="evidence" value="ECO:0007669"/>
    <property type="project" value="UniProtKB-KW"/>
</dbReference>
<keyword evidence="1" id="KW-0723">Serine/threonine-protein kinase</keyword>
<dbReference type="PANTHER" id="PTHR35526:SF3">
    <property type="entry name" value="ANTI-SIGMA-F FACTOR RSBW"/>
    <property type="match status" value="1"/>
</dbReference>